<evidence type="ECO:0000256" key="1">
    <source>
        <dbReference type="SAM" id="Phobius"/>
    </source>
</evidence>
<dbReference type="EMBL" id="MNCJ02000318">
    <property type="protein sequence ID" value="KAF5814628.1"/>
    <property type="molecule type" value="Genomic_DNA"/>
</dbReference>
<dbReference type="PANTHER" id="PTHR34947">
    <property type="entry name" value="TRANSMEMBRANE PROTEIN"/>
    <property type="match status" value="1"/>
</dbReference>
<evidence type="ECO:0000313" key="3">
    <source>
        <dbReference type="Proteomes" id="UP000215914"/>
    </source>
</evidence>
<evidence type="ECO:0000313" key="2">
    <source>
        <dbReference type="EMBL" id="KAF5814628.1"/>
    </source>
</evidence>
<reference evidence="2" key="2">
    <citation type="submission" date="2020-06" db="EMBL/GenBank/DDBJ databases">
        <title>Helianthus annuus Genome sequencing and assembly Release 2.</title>
        <authorList>
            <person name="Gouzy J."/>
            <person name="Langlade N."/>
            <person name="Munos S."/>
        </authorList>
    </citation>
    <scope>NUCLEOTIDE SEQUENCE</scope>
    <source>
        <tissue evidence="2">Leaves</tissue>
    </source>
</reference>
<keyword evidence="3" id="KW-1185">Reference proteome</keyword>
<dbReference type="Gramene" id="mRNA:HanXRQr2_Chr03g0113231">
    <property type="protein sequence ID" value="CDS:HanXRQr2_Chr03g0113231.1"/>
    <property type="gene ID" value="HanXRQr2_Chr03g0113231"/>
</dbReference>
<comment type="caution">
    <text evidence="2">The sequence shown here is derived from an EMBL/GenBank/DDBJ whole genome shotgun (WGS) entry which is preliminary data.</text>
</comment>
<sequence length="221" mass="25306">MTIINLHLISKSLPAFAPLPATMNTLANQIKKQRINSPSKTHFFKLNDTVSVCTFIFLLSSAVFLCFCTRNLSNFADYTDRHYIFLLCNGILAILIMNFHSTDVSSLKEDHLVVAYEIKHQPLILTPTIEQVSVSEEQDEEYDDEIERNGNRVCVTCYHDDVSIVEDGLVVVEDHETGESKEEAETEELNNRCAQFIRQMRERMKLESSSELNNLVLMQKL</sequence>
<dbReference type="OrthoDB" id="1727102at2759"/>
<gene>
    <name evidence="2" type="ORF">HanXRQr2_Chr03g0113231</name>
</gene>
<keyword evidence="1" id="KW-0472">Membrane</keyword>
<dbReference type="PANTHER" id="PTHR34947:SF4">
    <property type="entry name" value="TRANSMEMBRANE PROTEIN"/>
    <property type="match status" value="1"/>
</dbReference>
<feature type="transmembrane region" description="Helical" evidence="1">
    <location>
        <begin position="82"/>
        <end position="100"/>
    </location>
</feature>
<dbReference type="AlphaFoldDB" id="A0A9K3NX56"/>
<accession>A0A9K3NX56</accession>
<dbReference type="Proteomes" id="UP000215914">
    <property type="component" value="Unassembled WGS sequence"/>
</dbReference>
<evidence type="ECO:0008006" key="4">
    <source>
        <dbReference type="Google" id="ProtNLM"/>
    </source>
</evidence>
<organism evidence="2 3">
    <name type="scientific">Helianthus annuus</name>
    <name type="common">Common sunflower</name>
    <dbReference type="NCBI Taxonomy" id="4232"/>
    <lineage>
        <taxon>Eukaryota</taxon>
        <taxon>Viridiplantae</taxon>
        <taxon>Streptophyta</taxon>
        <taxon>Embryophyta</taxon>
        <taxon>Tracheophyta</taxon>
        <taxon>Spermatophyta</taxon>
        <taxon>Magnoliopsida</taxon>
        <taxon>eudicotyledons</taxon>
        <taxon>Gunneridae</taxon>
        <taxon>Pentapetalae</taxon>
        <taxon>asterids</taxon>
        <taxon>campanulids</taxon>
        <taxon>Asterales</taxon>
        <taxon>Asteraceae</taxon>
        <taxon>Asteroideae</taxon>
        <taxon>Heliantheae alliance</taxon>
        <taxon>Heliantheae</taxon>
        <taxon>Helianthus</taxon>
    </lineage>
</organism>
<name>A0A9K3NX56_HELAN</name>
<protein>
    <recommendedName>
        <fullName evidence="4">Transmembrane protein</fullName>
    </recommendedName>
</protein>
<keyword evidence="1" id="KW-1133">Transmembrane helix</keyword>
<reference evidence="2" key="1">
    <citation type="journal article" date="2017" name="Nature">
        <title>The sunflower genome provides insights into oil metabolism, flowering and Asterid evolution.</title>
        <authorList>
            <person name="Badouin H."/>
            <person name="Gouzy J."/>
            <person name="Grassa C.J."/>
            <person name="Murat F."/>
            <person name="Staton S.E."/>
            <person name="Cottret L."/>
            <person name="Lelandais-Briere C."/>
            <person name="Owens G.L."/>
            <person name="Carrere S."/>
            <person name="Mayjonade B."/>
            <person name="Legrand L."/>
            <person name="Gill N."/>
            <person name="Kane N.C."/>
            <person name="Bowers J.E."/>
            <person name="Hubner S."/>
            <person name="Bellec A."/>
            <person name="Berard A."/>
            <person name="Berges H."/>
            <person name="Blanchet N."/>
            <person name="Boniface M.C."/>
            <person name="Brunel D."/>
            <person name="Catrice O."/>
            <person name="Chaidir N."/>
            <person name="Claudel C."/>
            <person name="Donnadieu C."/>
            <person name="Faraut T."/>
            <person name="Fievet G."/>
            <person name="Helmstetter N."/>
            <person name="King M."/>
            <person name="Knapp S.J."/>
            <person name="Lai Z."/>
            <person name="Le Paslier M.C."/>
            <person name="Lippi Y."/>
            <person name="Lorenzon L."/>
            <person name="Mandel J.R."/>
            <person name="Marage G."/>
            <person name="Marchand G."/>
            <person name="Marquand E."/>
            <person name="Bret-Mestries E."/>
            <person name="Morien E."/>
            <person name="Nambeesan S."/>
            <person name="Nguyen T."/>
            <person name="Pegot-Espagnet P."/>
            <person name="Pouilly N."/>
            <person name="Raftis F."/>
            <person name="Sallet E."/>
            <person name="Schiex T."/>
            <person name="Thomas J."/>
            <person name="Vandecasteele C."/>
            <person name="Vares D."/>
            <person name="Vear F."/>
            <person name="Vautrin S."/>
            <person name="Crespi M."/>
            <person name="Mangin B."/>
            <person name="Burke J.M."/>
            <person name="Salse J."/>
            <person name="Munos S."/>
            <person name="Vincourt P."/>
            <person name="Rieseberg L.H."/>
            <person name="Langlade N.B."/>
        </authorList>
    </citation>
    <scope>NUCLEOTIDE SEQUENCE</scope>
    <source>
        <tissue evidence="2">Leaves</tissue>
    </source>
</reference>
<feature type="transmembrane region" description="Helical" evidence="1">
    <location>
        <begin position="49"/>
        <end position="70"/>
    </location>
</feature>
<keyword evidence="1" id="KW-0812">Transmembrane</keyword>
<proteinExistence type="predicted"/>